<comment type="cofactor">
    <cofactor evidence="14">
        <name>[4Fe-4S] cluster</name>
        <dbReference type="ChEBI" id="CHEBI:49883"/>
    </cofactor>
    <text evidence="14">Binds 1 [4Fe-4S] cluster.</text>
</comment>
<dbReference type="PROSITE" id="PS51379">
    <property type="entry name" value="4FE4S_FER_2"/>
    <property type="match status" value="1"/>
</dbReference>
<dbReference type="InterPro" id="IPR036188">
    <property type="entry name" value="FAD/NAD-bd_sf"/>
</dbReference>
<dbReference type="InterPro" id="IPR040156">
    <property type="entry name" value="ETF-QO"/>
</dbReference>
<dbReference type="AlphaFoldDB" id="A0A828SNS2"/>
<dbReference type="Gene3D" id="3.30.70.20">
    <property type="match status" value="1"/>
</dbReference>
<dbReference type="PANTHER" id="PTHR10617">
    <property type="entry name" value="ELECTRON TRANSFER FLAVOPROTEIN-UBIQUINONE OXIDOREDUCTASE"/>
    <property type="match status" value="1"/>
</dbReference>
<evidence type="ECO:0000256" key="7">
    <source>
        <dbReference type="ARBA" id="ARBA00022827"/>
    </source>
</evidence>
<dbReference type="Gene3D" id="3.30.9.90">
    <property type="match status" value="1"/>
</dbReference>
<dbReference type="Gene3D" id="3.50.50.60">
    <property type="entry name" value="FAD/NAD(P)-binding domain"/>
    <property type="match status" value="1"/>
</dbReference>
<feature type="domain" description="4Fe-4S ferredoxin-type" evidence="15">
    <location>
        <begin position="578"/>
        <end position="607"/>
    </location>
</feature>
<keyword evidence="7 14" id="KW-0274">FAD</keyword>
<dbReference type="InterPro" id="IPR017896">
    <property type="entry name" value="4Fe4S_Fe-S-bd"/>
</dbReference>
<keyword evidence="3 14" id="KW-0813">Transport</keyword>
<dbReference type="GO" id="GO:0046872">
    <property type="term" value="F:metal ion binding"/>
    <property type="evidence" value="ECO:0007669"/>
    <property type="project" value="UniProtKB-KW"/>
</dbReference>
<sequence length="618" mass="68448">MARSWFKTILAQTIKGTIAYLRLWIKTLTAAPDDLTLRLPPLSIEESYMEHIERESMEFDVVIVGAGPAGLSAAIKIRQLAIENNLPDLSVCVVEKGSEVGAHILSGAVLEPRAINELFPNWKEEGAPLNVPVTEDKTFFLLSETTSKEAPHWMVPKTMHNDGNYVISLGNVVRWLGQKAEELEVSIFPGFAASEVLYHEDGTVKGIQTGDMGIGKDGEPTHNFTPGYELHAKYTLFAEGCRGHLGKRLIAKYNLDKDADPQHYGIGIKELWEIDPAKHKPGLVMHGAGWPLSETGSSGGWWLYHAENNQVTLGMIVDLSYENPHMYPFMEMQRWKTHPLIKQYLEGGKRISYGARAVVKGGFNSLPKLTFPGGCLIGDDAGFLNFAKIKGSHTAMKSGMLCGEAVFEAIAAGVEKGGDLAVARVTEGEDLFVKELTSYTDKFNNSWLKEELYNARNFGPAMHKFGQWIGGAFNFIDQNVFKVPFTLHDLKQDFAVLKTVDATSFKPTYPKPDGKLTFDRLSSVFISNTVHEENQPAHLKLTDPSIPVNVNLPKWDEPAQRYCPAGVYEIMENDDGSKRFQINAANCVHCKTCDIKDPSQNITWVTPEGGGGPNYPNM</sequence>
<evidence type="ECO:0000256" key="6">
    <source>
        <dbReference type="ARBA" id="ARBA00022723"/>
    </source>
</evidence>
<dbReference type="InterPro" id="IPR049398">
    <property type="entry name" value="ETF-QO/FixC_UQ-bd"/>
</dbReference>
<keyword evidence="9 14" id="KW-0560">Oxidoreductase</keyword>
<dbReference type="FunFam" id="3.30.70.20:FF:000012">
    <property type="entry name" value="Electron transfer flavoprotein-ubiquinone oxidoreductase, mitochondrial"/>
    <property type="match status" value="1"/>
</dbReference>
<evidence type="ECO:0000313" key="16">
    <source>
        <dbReference type="EMBL" id="EGJ69499.1"/>
    </source>
</evidence>
<name>A0A828SNS2_ACIBA</name>
<keyword evidence="8 14" id="KW-0249">Electron transport</keyword>
<dbReference type="PRINTS" id="PR00420">
    <property type="entry name" value="RNGMNOXGNASE"/>
</dbReference>
<evidence type="ECO:0000256" key="10">
    <source>
        <dbReference type="ARBA" id="ARBA00023004"/>
    </source>
</evidence>
<dbReference type="InterPro" id="IPR007859">
    <property type="entry name" value="ETF-QO/FixX_C"/>
</dbReference>
<reference evidence="16 17" key="1">
    <citation type="submission" date="2011-04" db="EMBL/GenBank/DDBJ databases">
        <authorList>
            <person name="Weinstock G."/>
            <person name="Sodergren E."/>
            <person name="Clifton S."/>
            <person name="Fulton L."/>
            <person name="Fulton B."/>
            <person name="Courtney L."/>
            <person name="Fronick C."/>
            <person name="Harrison M."/>
            <person name="Strong C."/>
            <person name="Farmer C."/>
            <person name="Delahaunty K."/>
            <person name="Markovic C."/>
            <person name="Hall O."/>
            <person name="Minx P."/>
            <person name="Tomlinson C."/>
            <person name="Mitreva M."/>
            <person name="Hou S."/>
            <person name="Chen J."/>
            <person name="Wollam A."/>
            <person name="Pepin K.H."/>
            <person name="Johnson M."/>
            <person name="Bhonagiri V."/>
            <person name="Zhang X."/>
            <person name="Suruliraj S."/>
            <person name="Warren W."/>
            <person name="Chinwalla A."/>
            <person name="Mardis E.R."/>
            <person name="Wilson R.K."/>
        </authorList>
    </citation>
    <scope>NUCLEOTIDE SEQUENCE [LARGE SCALE GENOMIC DNA]</scope>
    <source>
        <strain evidence="16 17">6014059</strain>
    </source>
</reference>
<proteinExistence type="predicted"/>
<evidence type="ECO:0000259" key="15">
    <source>
        <dbReference type="PROSITE" id="PS51379"/>
    </source>
</evidence>
<dbReference type="SUPFAM" id="SSF54373">
    <property type="entry name" value="FAD-linked reductases, C-terminal domain"/>
    <property type="match status" value="1"/>
</dbReference>
<evidence type="ECO:0000256" key="11">
    <source>
        <dbReference type="ARBA" id="ARBA00023014"/>
    </source>
</evidence>
<evidence type="ECO:0000256" key="1">
    <source>
        <dbReference type="ARBA" id="ARBA00001974"/>
    </source>
</evidence>
<evidence type="ECO:0000256" key="4">
    <source>
        <dbReference type="ARBA" id="ARBA00022485"/>
    </source>
</evidence>
<organism evidence="16 17">
    <name type="scientific">Acinetobacter baumannii 6014059</name>
    <dbReference type="NCBI Taxonomy" id="525242"/>
    <lineage>
        <taxon>Bacteria</taxon>
        <taxon>Pseudomonadati</taxon>
        <taxon>Pseudomonadota</taxon>
        <taxon>Gammaproteobacteria</taxon>
        <taxon>Moraxellales</taxon>
        <taxon>Moraxellaceae</taxon>
        <taxon>Acinetobacter</taxon>
        <taxon>Acinetobacter calcoaceticus/baumannii complex</taxon>
    </lineage>
</organism>
<evidence type="ECO:0000256" key="9">
    <source>
        <dbReference type="ARBA" id="ARBA00023002"/>
    </source>
</evidence>
<protein>
    <recommendedName>
        <fullName evidence="14">Electron transfer flavoprotein-ubiquinone oxidoreductase</fullName>
        <shortName evidence="14">ETF-QO</shortName>
        <ecNumber evidence="14">1.5.5.1</ecNumber>
    </recommendedName>
</protein>
<comment type="function">
    <text evidence="2 14">Accepts electrons from ETF and reduces ubiquinone.</text>
</comment>
<evidence type="ECO:0000256" key="3">
    <source>
        <dbReference type="ARBA" id="ARBA00022448"/>
    </source>
</evidence>
<comment type="catalytic activity">
    <reaction evidence="13 14">
        <text>a ubiquinone + reduced [electron-transfer flavoprotein] = a ubiquinol + oxidized [electron-transfer flavoprotein] + H(+)</text>
        <dbReference type="Rhea" id="RHEA:24052"/>
        <dbReference type="Rhea" id="RHEA-COMP:9565"/>
        <dbReference type="Rhea" id="RHEA-COMP:9566"/>
        <dbReference type="Rhea" id="RHEA-COMP:10685"/>
        <dbReference type="Rhea" id="RHEA-COMP:10686"/>
        <dbReference type="ChEBI" id="CHEBI:15378"/>
        <dbReference type="ChEBI" id="CHEBI:16389"/>
        <dbReference type="ChEBI" id="CHEBI:17976"/>
        <dbReference type="ChEBI" id="CHEBI:57692"/>
        <dbReference type="ChEBI" id="CHEBI:58307"/>
        <dbReference type="EC" id="1.5.5.1"/>
    </reaction>
</comment>
<accession>A0A828SNS2</accession>
<comment type="caution">
    <text evidence="16">The sequence shown here is derived from an EMBL/GenBank/DDBJ whole genome shotgun (WGS) entry which is preliminary data.</text>
</comment>
<keyword evidence="10 14" id="KW-0408">Iron</keyword>
<dbReference type="SUPFAM" id="SSF54862">
    <property type="entry name" value="4Fe-4S ferredoxins"/>
    <property type="match status" value="1"/>
</dbReference>
<dbReference type="Pfam" id="PF05187">
    <property type="entry name" value="Fer4_ETF_QO"/>
    <property type="match status" value="1"/>
</dbReference>
<dbReference type="EMBL" id="ACYS02000017">
    <property type="protein sequence ID" value="EGJ69499.1"/>
    <property type="molecule type" value="Genomic_DNA"/>
</dbReference>
<keyword evidence="12 14" id="KW-0830">Ubiquinone</keyword>
<evidence type="ECO:0000256" key="13">
    <source>
        <dbReference type="ARBA" id="ARBA00052682"/>
    </source>
</evidence>
<keyword evidence="5 14" id="KW-0285">Flavoprotein</keyword>
<dbReference type="Proteomes" id="UP000003204">
    <property type="component" value="Unassembled WGS sequence"/>
</dbReference>
<dbReference type="PANTHER" id="PTHR10617:SF107">
    <property type="entry name" value="ELECTRON TRANSFER FLAVOPROTEIN-UBIQUINONE OXIDOREDUCTASE, MITOCHONDRIAL"/>
    <property type="match status" value="1"/>
</dbReference>
<dbReference type="Pfam" id="PF21162">
    <property type="entry name" value="ETFQO_UQ-bd"/>
    <property type="match status" value="1"/>
</dbReference>
<evidence type="ECO:0000256" key="14">
    <source>
        <dbReference type="RuleBase" id="RU366068"/>
    </source>
</evidence>
<evidence type="ECO:0000256" key="2">
    <source>
        <dbReference type="ARBA" id="ARBA00002819"/>
    </source>
</evidence>
<dbReference type="EC" id="1.5.5.1" evidence="14"/>
<dbReference type="GO" id="GO:0051539">
    <property type="term" value="F:4 iron, 4 sulfur cluster binding"/>
    <property type="evidence" value="ECO:0007669"/>
    <property type="project" value="UniProtKB-UniRule"/>
</dbReference>
<comment type="cofactor">
    <cofactor evidence="1 14">
        <name>FAD</name>
        <dbReference type="ChEBI" id="CHEBI:57692"/>
    </cofactor>
</comment>
<dbReference type="GO" id="GO:0004174">
    <property type="term" value="F:electron-transferring-flavoprotein dehydrogenase activity"/>
    <property type="evidence" value="ECO:0007669"/>
    <property type="project" value="UniProtKB-UniRule"/>
</dbReference>
<dbReference type="SUPFAM" id="SSF51905">
    <property type="entry name" value="FAD/NAD(P)-binding domain"/>
    <property type="match status" value="1"/>
</dbReference>
<dbReference type="Pfam" id="PF01946">
    <property type="entry name" value="Thi4"/>
    <property type="match status" value="1"/>
</dbReference>
<keyword evidence="6 14" id="KW-0479">Metal-binding</keyword>
<evidence type="ECO:0000313" key="17">
    <source>
        <dbReference type="Proteomes" id="UP000003204"/>
    </source>
</evidence>
<evidence type="ECO:0000256" key="5">
    <source>
        <dbReference type="ARBA" id="ARBA00022630"/>
    </source>
</evidence>
<evidence type="ECO:0000256" key="12">
    <source>
        <dbReference type="ARBA" id="ARBA00023075"/>
    </source>
</evidence>
<gene>
    <name evidence="16" type="ORF">HMPREF0022_00677</name>
</gene>
<evidence type="ECO:0000256" key="8">
    <source>
        <dbReference type="ARBA" id="ARBA00022982"/>
    </source>
</evidence>
<keyword evidence="4" id="KW-0004">4Fe-4S</keyword>
<keyword evidence="11 14" id="KW-0411">Iron-sulfur</keyword>